<organism evidence="3 4">
    <name type="scientific">Rhizodiscina lignyota</name>
    <dbReference type="NCBI Taxonomy" id="1504668"/>
    <lineage>
        <taxon>Eukaryota</taxon>
        <taxon>Fungi</taxon>
        <taxon>Dikarya</taxon>
        <taxon>Ascomycota</taxon>
        <taxon>Pezizomycotina</taxon>
        <taxon>Dothideomycetes</taxon>
        <taxon>Pleosporomycetidae</taxon>
        <taxon>Aulographales</taxon>
        <taxon>Rhizodiscinaceae</taxon>
        <taxon>Rhizodiscina</taxon>
    </lineage>
</organism>
<protein>
    <recommendedName>
        <fullName evidence="2">STEEP1 domain-containing protein</fullName>
    </recommendedName>
</protein>
<dbReference type="Proteomes" id="UP000799772">
    <property type="component" value="Unassembled WGS sequence"/>
</dbReference>
<evidence type="ECO:0000313" key="4">
    <source>
        <dbReference type="Proteomes" id="UP000799772"/>
    </source>
</evidence>
<dbReference type="EMBL" id="ML978135">
    <property type="protein sequence ID" value="KAF2094061.1"/>
    <property type="molecule type" value="Genomic_DNA"/>
</dbReference>
<evidence type="ECO:0000259" key="2">
    <source>
        <dbReference type="Pfam" id="PF25809"/>
    </source>
</evidence>
<dbReference type="InterPro" id="IPR057965">
    <property type="entry name" value="STEEP1_dom"/>
</dbReference>
<feature type="region of interest" description="Disordered" evidence="1">
    <location>
        <begin position="138"/>
        <end position="159"/>
    </location>
</feature>
<evidence type="ECO:0000313" key="3">
    <source>
        <dbReference type="EMBL" id="KAF2094061.1"/>
    </source>
</evidence>
<proteinExistence type="predicted"/>
<keyword evidence="4" id="KW-1185">Reference proteome</keyword>
<dbReference type="AlphaFoldDB" id="A0A9P4M0X9"/>
<dbReference type="OrthoDB" id="418131at2759"/>
<evidence type="ECO:0000256" key="1">
    <source>
        <dbReference type="SAM" id="MobiDB-lite"/>
    </source>
</evidence>
<gene>
    <name evidence="3" type="ORF">NA57DRAFT_80482</name>
</gene>
<feature type="domain" description="STEEP1" evidence="2">
    <location>
        <begin position="16"/>
        <end position="178"/>
    </location>
</feature>
<reference evidence="3" key="1">
    <citation type="journal article" date="2020" name="Stud. Mycol.">
        <title>101 Dothideomycetes genomes: a test case for predicting lifestyles and emergence of pathogens.</title>
        <authorList>
            <person name="Haridas S."/>
            <person name="Albert R."/>
            <person name="Binder M."/>
            <person name="Bloem J."/>
            <person name="Labutti K."/>
            <person name="Salamov A."/>
            <person name="Andreopoulos B."/>
            <person name="Baker S."/>
            <person name="Barry K."/>
            <person name="Bills G."/>
            <person name="Bluhm B."/>
            <person name="Cannon C."/>
            <person name="Castanera R."/>
            <person name="Culley D."/>
            <person name="Daum C."/>
            <person name="Ezra D."/>
            <person name="Gonzalez J."/>
            <person name="Henrissat B."/>
            <person name="Kuo A."/>
            <person name="Liang C."/>
            <person name="Lipzen A."/>
            <person name="Lutzoni F."/>
            <person name="Magnuson J."/>
            <person name="Mondo S."/>
            <person name="Nolan M."/>
            <person name="Ohm R."/>
            <person name="Pangilinan J."/>
            <person name="Park H.-J."/>
            <person name="Ramirez L."/>
            <person name="Alfaro M."/>
            <person name="Sun H."/>
            <person name="Tritt A."/>
            <person name="Yoshinaga Y."/>
            <person name="Zwiers L.-H."/>
            <person name="Turgeon B."/>
            <person name="Goodwin S."/>
            <person name="Spatafora J."/>
            <person name="Crous P."/>
            <person name="Grigoriev I."/>
        </authorList>
    </citation>
    <scope>NUCLEOTIDE SEQUENCE</scope>
    <source>
        <strain evidence="3">CBS 133067</strain>
    </source>
</reference>
<dbReference type="Pfam" id="PF25809">
    <property type="entry name" value="STEEP1"/>
    <property type="match status" value="1"/>
</dbReference>
<accession>A0A9P4M0X9</accession>
<name>A0A9P4M0X9_9PEZI</name>
<sequence length="184" mass="20273">MGDQLPKTPPSLAPGIRTYHCICSNLVLASTRPQPSLARRKVGNDRAYILPLPPLPDSEDDIDMEHDPVAKDKAGEVGLATSKSTKSSGYALLLSTYIDRKPVLIRRAESFEKRYLHRCGRCGLIFGYQLDWAQYDQSSQGKGQDSEGATATHSSDRREDVIYLIPGGLQSTQSMMEADVESET</sequence>
<comment type="caution">
    <text evidence="3">The sequence shown here is derived from an EMBL/GenBank/DDBJ whole genome shotgun (WGS) entry which is preliminary data.</text>
</comment>
<feature type="compositionally biased region" description="Polar residues" evidence="1">
    <location>
        <begin position="138"/>
        <end position="153"/>
    </location>
</feature>